<keyword evidence="2" id="KW-1185">Reference proteome</keyword>
<evidence type="ECO:0000313" key="1">
    <source>
        <dbReference type="EMBL" id="KAK4807704.1"/>
    </source>
</evidence>
<proteinExistence type="predicted"/>
<sequence>MTFLQGQCKDDSYSPCNYGSLYGYRGYDCGSPCGYRGYGGLYGYRGLYGIGDRYGYGGLYGYRGIYGSGDCYGYGGLYGGYRSFYGSGDCYGYPGFYSVRYVYPFSSRYGQRFGYGSCYPC</sequence>
<organism evidence="1 2">
    <name type="scientific">Mycteria americana</name>
    <name type="common">Wood stork</name>
    <dbReference type="NCBI Taxonomy" id="33587"/>
    <lineage>
        <taxon>Eukaryota</taxon>
        <taxon>Metazoa</taxon>
        <taxon>Chordata</taxon>
        <taxon>Craniata</taxon>
        <taxon>Vertebrata</taxon>
        <taxon>Euteleostomi</taxon>
        <taxon>Archelosauria</taxon>
        <taxon>Archosauria</taxon>
        <taxon>Dinosauria</taxon>
        <taxon>Saurischia</taxon>
        <taxon>Theropoda</taxon>
        <taxon>Coelurosauria</taxon>
        <taxon>Aves</taxon>
        <taxon>Neognathae</taxon>
        <taxon>Neoaves</taxon>
        <taxon>Aequornithes</taxon>
        <taxon>Ciconiiformes</taxon>
        <taxon>Ciconiidae</taxon>
        <taxon>Mycteria</taxon>
    </lineage>
</organism>
<name>A0AAN7MKQ4_MYCAM</name>
<dbReference type="Proteomes" id="UP001333110">
    <property type="component" value="Unassembled WGS sequence"/>
</dbReference>
<evidence type="ECO:0000313" key="2">
    <source>
        <dbReference type="Proteomes" id="UP001333110"/>
    </source>
</evidence>
<comment type="caution">
    <text evidence="1">The sequence shown here is derived from an EMBL/GenBank/DDBJ whole genome shotgun (WGS) entry which is preliminary data.</text>
</comment>
<gene>
    <name evidence="1" type="ORF">QYF61_019402</name>
</gene>
<accession>A0AAN7MKQ4</accession>
<reference evidence="1 2" key="1">
    <citation type="journal article" date="2023" name="J. Hered.">
        <title>Chromosome-level genome of the wood stork (Mycteria americana) provides insight into avian chromosome evolution.</title>
        <authorList>
            <person name="Flamio R. Jr."/>
            <person name="Ramstad K.M."/>
        </authorList>
    </citation>
    <scope>NUCLEOTIDE SEQUENCE [LARGE SCALE GENOMIC DNA]</scope>
    <source>
        <strain evidence="1">JAX WOST 10</strain>
    </source>
</reference>
<dbReference type="EMBL" id="JAUNZN010000028">
    <property type="protein sequence ID" value="KAK4807704.1"/>
    <property type="molecule type" value="Genomic_DNA"/>
</dbReference>
<protein>
    <submittedName>
        <fullName evidence="1">Uncharacterized protein</fullName>
    </submittedName>
</protein>
<dbReference type="AlphaFoldDB" id="A0AAN7MKQ4"/>